<sequence length="244" mass="27408">MVQDFSHVTVLGVPFINTTQKAFLTAIESRITARHNTFIVTANPEIVMYAREHPDYQNILAGADYITPDGIGILKGAAIIGTPMSERITGYDTMLSLLSWGNRNDKSVYLVGAKPDVISDVARVVATQYPHLKVVGTHDGYFQDFNPIAADIEVQQPDMVFLAVGFPKQEQLIAQYRHQNDGLWMGVGGSFDVLSGHTKRAPKFFQNHHLEWFYRLITEPSRIGRMMVLPKYLKAVKKSVRQSK</sequence>
<dbReference type="PANTHER" id="PTHR34136:SF1">
    <property type="entry name" value="UDP-N-ACETYL-D-MANNOSAMINURONIC ACID TRANSFERASE"/>
    <property type="match status" value="1"/>
</dbReference>
<keyword evidence="3 5" id="KW-0777">Teichoic acid biosynthesis</keyword>
<evidence type="ECO:0000313" key="7">
    <source>
        <dbReference type="Proteomes" id="UP000466388"/>
    </source>
</evidence>
<dbReference type="PANTHER" id="PTHR34136">
    <property type="match status" value="1"/>
</dbReference>
<proteinExistence type="inferred from homology"/>
<dbReference type="GO" id="GO:0019350">
    <property type="term" value="P:teichoic acid biosynthetic process"/>
    <property type="evidence" value="ECO:0007669"/>
    <property type="project" value="UniProtKB-UniRule"/>
</dbReference>
<dbReference type="CDD" id="cd06533">
    <property type="entry name" value="Glyco_transf_WecG_TagA"/>
    <property type="match status" value="1"/>
</dbReference>
<dbReference type="UniPathway" id="UPA00632"/>
<comment type="pathway">
    <text evidence="5">Cell wall biogenesis; teichoic acid biosynthesis.</text>
</comment>
<dbReference type="Pfam" id="PF03808">
    <property type="entry name" value="Glyco_tran_WecG"/>
    <property type="match status" value="1"/>
</dbReference>
<comment type="catalytic activity">
    <reaction evidence="5">
        <text>UDP-N-acetyl-alpha-D-mannosamine + N-acetyl-alpha-D-glucosaminyl-di-trans,octa-cis-undecaprenyl diphosphate = N-acetyl-beta-D-mannosaminyl-(1-&gt;4)-N-acetyl-alpha-D-glucosaminyl di-trans,octa-cis-undecaprenyl diphosphate + UDP + H(+)</text>
        <dbReference type="Rhea" id="RHEA:16053"/>
        <dbReference type="ChEBI" id="CHEBI:15378"/>
        <dbReference type="ChEBI" id="CHEBI:58223"/>
        <dbReference type="ChEBI" id="CHEBI:62959"/>
        <dbReference type="ChEBI" id="CHEBI:68623"/>
        <dbReference type="ChEBI" id="CHEBI:132210"/>
        <dbReference type="EC" id="2.4.1.187"/>
    </reaction>
</comment>
<dbReference type="AlphaFoldDB" id="A0A7X2XVF9"/>
<keyword evidence="2 5" id="KW-0808">Transferase</keyword>
<comment type="similarity">
    <text evidence="5">Belongs to the glycosyltransferase 26 family. TagA/TarA subfamily.</text>
</comment>
<dbReference type="RefSeq" id="WP_155431632.1">
    <property type="nucleotide sequence ID" value="NZ_WNJO01000007.1"/>
</dbReference>
<keyword evidence="1 5" id="KW-0328">Glycosyltransferase</keyword>
<dbReference type="EMBL" id="WNJO01000007">
    <property type="protein sequence ID" value="MTV82353.1"/>
    <property type="molecule type" value="Genomic_DNA"/>
</dbReference>
<evidence type="ECO:0000256" key="1">
    <source>
        <dbReference type="ARBA" id="ARBA00022676"/>
    </source>
</evidence>
<comment type="function">
    <text evidence="5">Catalyzes the conversion of GlcNAc-PP-undecaprenol into ManNAc-GlcNAc-PP-undecaprenol, the first committed lipid intermediate in the de novo synthesis of teichoic acid.</text>
</comment>
<keyword evidence="4 5" id="KW-0961">Cell wall biogenesis/degradation</keyword>
<organism evidence="6 7">
    <name type="scientific">Secundilactobacillus folii</name>
    <dbReference type="NCBI Taxonomy" id="2678357"/>
    <lineage>
        <taxon>Bacteria</taxon>
        <taxon>Bacillati</taxon>
        <taxon>Bacillota</taxon>
        <taxon>Bacilli</taxon>
        <taxon>Lactobacillales</taxon>
        <taxon>Lactobacillaceae</taxon>
        <taxon>Secundilactobacillus</taxon>
    </lineage>
</organism>
<accession>A0A7X2XVF9</accession>
<dbReference type="InterPro" id="IPR034714">
    <property type="entry name" value="TagA_TarA"/>
</dbReference>
<evidence type="ECO:0000256" key="3">
    <source>
        <dbReference type="ARBA" id="ARBA00022944"/>
    </source>
</evidence>
<evidence type="ECO:0000256" key="4">
    <source>
        <dbReference type="ARBA" id="ARBA00023316"/>
    </source>
</evidence>
<gene>
    <name evidence="6" type="ORF">GM612_06760</name>
</gene>
<dbReference type="GO" id="GO:0047244">
    <property type="term" value="F:N-acetylglucosaminyldiphosphoundecaprenol N-acetyl-beta-D-mannosaminyltransferase activity"/>
    <property type="evidence" value="ECO:0007669"/>
    <property type="project" value="UniProtKB-UniRule"/>
</dbReference>
<dbReference type="GO" id="GO:0071555">
    <property type="term" value="P:cell wall organization"/>
    <property type="evidence" value="ECO:0007669"/>
    <property type="project" value="UniProtKB-KW"/>
</dbReference>
<comment type="caution">
    <text evidence="6">The sequence shown here is derived from an EMBL/GenBank/DDBJ whole genome shotgun (WGS) entry which is preliminary data.</text>
</comment>
<evidence type="ECO:0000256" key="2">
    <source>
        <dbReference type="ARBA" id="ARBA00022679"/>
    </source>
</evidence>
<dbReference type="EC" id="2.4.1.187" evidence="5"/>
<dbReference type="HAMAP" id="MF_02070">
    <property type="entry name" value="TagA_TarA"/>
    <property type="match status" value="1"/>
</dbReference>
<dbReference type="InterPro" id="IPR004629">
    <property type="entry name" value="WecG_TagA_CpsF"/>
</dbReference>
<dbReference type="NCBIfam" id="TIGR00696">
    <property type="entry name" value="wecG_tagA_cpsF"/>
    <property type="match status" value="1"/>
</dbReference>
<keyword evidence="7" id="KW-1185">Reference proteome</keyword>
<reference evidence="6 7" key="1">
    <citation type="submission" date="2019-11" db="EMBL/GenBank/DDBJ databases">
        <title>Lactobacillus sp. nov. CRM56-3, isolated from fermented tea leaves.</title>
        <authorList>
            <person name="Phuengjayaem S."/>
            <person name="Tanasupawat S."/>
        </authorList>
    </citation>
    <scope>NUCLEOTIDE SEQUENCE [LARGE SCALE GENOMIC DNA]</scope>
    <source>
        <strain evidence="6 7">CRM56-3</strain>
    </source>
</reference>
<evidence type="ECO:0000313" key="6">
    <source>
        <dbReference type="EMBL" id="MTV82353.1"/>
    </source>
</evidence>
<dbReference type="Proteomes" id="UP000466388">
    <property type="component" value="Unassembled WGS sequence"/>
</dbReference>
<name>A0A7X2XVF9_9LACO</name>
<protein>
    <recommendedName>
        <fullName evidence="5">N-acetylglucosaminyldiphosphoundecaprenol N-acetyl-beta-D-mannosaminyltransferase</fullName>
        <ecNumber evidence="5">2.4.1.187</ecNumber>
    </recommendedName>
    <alternativeName>
        <fullName evidence="5">N-acetylmannosaminyltransferase</fullName>
    </alternativeName>
    <alternativeName>
        <fullName evidence="5">UDP-N-acetylmannosamine transferase</fullName>
    </alternativeName>
    <alternativeName>
        <fullName evidence="5">UDP-N-acetylmannosamine:N-acetylglucosaminyl pyrophosphorylundecaprenol N-acetylmannosaminyltransferase</fullName>
    </alternativeName>
</protein>
<evidence type="ECO:0000256" key="5">
    <source>
        <dbReference type="HAMAP-Rule" id="MF_02070"/>
    </source>
</evidence>